<evidence type="ECO:0000313" key="4">
    <source>
        <dbReference type="Proteomes" id="UP001501005"/>
    </source>
</evidence>
<feature type="region of interest" description="Disordered" evidence="1">
    <location>
        <begin position="69"/>
        <end position="88"/>
    </location>
</feature>
<evidence type="ECO:0000313" key="3">
    <source>
        <dbReference type="EMBL" id="GAA0900818.1"/>
    </source>
</evidence>
<organism evidence="3 4">
    <name type="scientific">Streptomyces thermoalcalitolerans</name>
    <dbReference type="NCBI Taxonomy" id="65605"/>
    <lineage>
        <taxon>Bacteria</taxon>
        <taxon>Bacillati</taxon>
        <taxon>Actinomycetota</taxon>
        <taxon>Actinomycetes</taxon>
        <taxon>Kitasatosporales</taxon>
        <taxon>Streptomycetaceae</taxon>
        <taxon>Streptomyces</taxon>
    </lineage>
</organism>
<evidence type="ECO:0000259" key="2">
    <source>
        <dbReference type="Pfam" id="PF19631"/>
    </source>
</evidence>
<dbReference type="InterPro" id="IPR045608">
    <property type="entry name" value="Trypco2"/>
</dbReference>
<feature type="compositionally biased region" description="Basic and acidic residues" evidence="1">
    <location>
        <begin position="75"/>
        <end position="88"/>
    </location>
</feature>
<keyword evidence="4" id="KW-1185">Reference proteome</keyword>
<sequence length="88" mass="9665">MRAELQSAVEAGKEESLKFRAGPVELEFSVEVRKDAGAKARVFVLPWTAEAHGAANVGRTHRIKLTLQPVDGNDDDLRISADSPRRPK</sequence>
<accession>A0ABN1NBE4</accession>
<dbReference type="EMBL" id="BAAAHG010000001">
    <property type="protein sequence ID" value="GAA0900818.1"/>
    <property type="molecule type" value="Genomic_DNA"/>
</dbReference>
<feature type="domain" description="Trypsin-co-occurring" evidence="2">
    <location>
        <begin position="1"/>
        <end position="69"/>
    </location>
</feature>
<proteinExistence type="predicted"/>
<comment type="caution">
    <text evidence="3">The sequence shown here is derived from an EMBL/GenBank/DDBJ whole genome shotgun (WGS) entry which is preliminary data.</text>
</comment>
<dbReference type="Proteomes" id="UP001501005">
    <property type="component" value="Unassembled WGS sequence"/>
</dbReference>
<gene>
    <name evidence="3" type="ORF">GCM10009549_01000</name>
</gene>
<name>A0ABN1NBE4_9ACTN</name>
<reference evidence="3 4" key="1">
    <citation type="journal article" date="2019" name="Int. J. Syst. Evol. Microbiol.">
        <title>The Global Catalogue of Microorganisms (GCM) 10K type strain sequencing project: providing services to taxonomists for standard genome sequencing and annotation.</title>
        <authorList>
            <consortium name="The Broad Institute Genomics Platform"/>
            <consortium name="The Broad Institute Genome Sequencing Center for Infectious Disease"/>
            <person name="Wu L."/>
            <person name="Ma J."/>
        </authorList>
    </citation>
    <scope>NUCLEOTIDE SEQUENCE [LARGE SCALE GENOMIC DNA]</scope>
    <source>
        <strain evidence="3 4">JCM 10673</strain>
    </source>
</reference>
<dbReference type="Pfam" id="PF19631">
    <property type="entry name" value="Trypco2"/>
    <property type="match status" value="1"/>
</dbReference>
<evidence type="ECO:0000256" key="1">
    <source>
        <dbReference type="SAM" id="MobiDB-lite"/>
    </source>
</evidence>
<protein>
    <recommendedName>
        <fullName evidence="2">Trypsin-co-occurring domain-containing protein</fullName>
    </recommendedName>
</protein>